<dbReference type="RefSeq" id="WP_203858115.1">
    <property type="nucleotide sequence ID" value="NZ_BAAAZQ010000024.1"/>
</dbReference>
<feature type="transmembrane region" description="Helical" evidence="1">
    <location>
        <begin position="24"/>
        <end position="48"/>
    </location>
</feature>
<dbReference type="EMBL" id="BONX01000019">
    <property type="protein sequence ID" value="GIG96566.1"/>
    <property type="molecule type" value="Genomic_DNA"/>
</dbReference>
<evidence type="ECO:0000313" key="3">
    <source>
        <dbReference type="Proteomes" id="UP000621500"/>
    </source>
</evidence>
<keyword evidence="1" id="KW-1133">Transmembrane helix</keyword>
<gene>
    <name evidence="2" type="ORF">Pma05_31390</name>
</gene>
<sequence>MTSARPERIPEDVPFVVRTDRRKFALWFGGITLAGYLLLCCVVGSVLYLGARDLGTSPGVTVALVAIPLLALGLLLTVPVLVGHHRFVGRGPLLAADRTGLWVRNVGFLSRPQWLPWEAVRAVYPRQQGPEKLIWIEADSRYPGLPPGTRLVVTTLMSDHDARQILVALAGLAAGRTVVHPPG</sequence>
<evidence type="ECO:0008006" key="4">
    <source>
        <dbReference type="Google" id="ProtNLM"/>
    </source>
</evidence>
<evidence type="ECO:0000256" key="1">
    <source>
        <dbReference type="SAM" id="Phobius"/>
    </source>
</evidence>
<reference evidence="2 3" key="1">
    <citation type="submission" date="2021-01" db="EMBL/GenBank/DDBJ databases">
        <title>Whole genome shotgun sequence of Plantactinospora mayteni NBRC 109088.</title>
        <authorList>
            <person name="Komaki H."/>
            <person name="Tamura T."/>
        </authorList>
    </citation>
    <scope>NUCLEOTIDE SEQUENCE [LARGE SCALE GENOMIC DNA]</scope>
    <source>
        <strain evidence="2 3">NBRC 109088</strain>
    </source>
</reference>
<proteinExistence type="predicted"/>
<feature type="transmembrane region" description="Helical" evidence="1">
    <location>
        <begin position="60"/>
        <end position="82"/>
    </location>
</feature>
<keyword evidence="1" id="KW-0472">Membrane</keyword>
<protein>
    <recommendedName>
        <fullName evidence="4">PH domain-containing protein</fullName>
    </recommendedName>
</protein>
<comment type="caution">
    <text evidence="2">The sequence shown here is derived from an EMBL/GenBank/DDBJ whole genome shotgun (WGS) entry which is preliminary data.</text>
</comment>
<keyword evidence="1" id="KW-0812">Transmembrane</keyword>
<name>A0ABQ4EPJ3_9ACTN</name>
<organism evidence="2 3">
    <name type="scientific">Plantactinospora mayteni</name>
    <dbReference type="NCBI Taxonomy" id="566021"/>
    <lineage>
        <taxon>Bacteria</taxon>
        <taxon>Bacillati</taxon>
        <taxon>Actinomycetota</taxon>
        <taxon>Actinomycetes</taxon>
        <taxon>Micromonosporales</taxon>
        <taxon>Micromonosporaceae</taxon>
        <taxon>Plantactinospora</taxon>
    </lineage>
</organism>
<dbReference type="Proteomes" id="UP000621500">
    <property type="component" value="Unassembled WGS sequence"/>
</dbReference>
<keyword evidence="3" id="KW-1185">Reference proteome</keyword>
<evidence type="ECO:0000313" key="2">
    <source>
        <dbReference type="EMBL" id="GIG96566.1"/>
    </source>
</evidence>
<accession>A0ABQ4EPJ3</accession>